<sequence length="202" mass="21592">MSIPTTQTNTSISAILFSIFSFESTPPPYNHWRVNSVTSPPALSYANKSPTQHCSCAHSEVFISLGPSGAIPMPNSVAYDGALKQERRRTQSIALREMENPDSFCESGERKDGSEHMDGLLPAQGLHRVSISHPSHHGPRLRTMSAPKGLVAAPVLSNGAGDNIELSQLKTSTDEISGSRFGSSAHTKKSSSGLTRRSASCS</sequence>
<proteinExistence type="predicted"/>
<organism evidence="1 2">
    <name type="scientific">Hygrophoropsis aurantiaca</name>
    <dbReference type="NCBI Taxonomy" id="72124"/>
    <lineage>
        <taxon>Eukaryota</taxon>
        <taxon>Fungi</taxon>
        <taxon>Dikarya</taxon>
        <taxon>Basidiomycota</taxon>
        <taxon>Agaricomycotina</taxon>
        <taxon>Agaricomycetes</taxon>
        <taxon>Agaricomycetidae</taxon>
        <taxon>Boletales</taxon>
        <taxon>Coniophorineae</taxon>
        <taxon>Hygrophoropsidaceae</taxon>
        <taxon>Hygrophoropsis</taxon>
    </lineage>
</organism>
<evidence type="ECO:0000313" key="1">
    <source>
        <dbReference type="EMBL" id="KAH7910287.1"/>
    </source>
</evidence>
<evidence type="ECO:0000313" key="2">
    <source>
        <dbReference type="Proteomes" id="UP000790377"/>
    </source>
</evidence>
<dbReference type="EMBL" id="MU267719">
    <property type="protein sequence ID" value="KAH7910287.1"/>
    <property type="molecule type" value="Genomic_DNA"/>
</dbReference>
<reference evidence="1" key="1">
    <citation type="journal article" date="2021" name="New Phytol.">
        <title>Evolutionary innovations through gain and loss of genes in the ectomycorrhizal Boletales.</title>
        <authorList>
            <person name="Wu G."/>
            <person name="Miyauchi S."/>
            <person name="Morin E."/>
            <person name="Kuo A."/>
            <person name="Drula E."/>
            <person name="Varga T."/>
            <person name="Kohler A."/>
            <person name="Feng B."/>
            <person name="Cao Y."/>
            <person name="Lipzen A."/>
            <person name="Daum C."/>
            <person name="Hundley H."/>
            <person name="Pangilinan J."/>
            <person name="Johnson J."/>
            <person name="Barry K."/>
            <person name="LaButti K."/>
            <person name="Ng V."/>
            <person name="Ahrendt S."/>
            <person name="Min B."/>
            <person name="Choi I.G."/>
            <person name="Park H."/>
            <person name="Plett J.M."/>
            <person name="Magnuson J."/>
            <person name="Spatafora J.W."/>
            <person name="Nagy L.G."/>
            <person name="Henrissat B."/>
            <person name="Grigoriev I.V."/>
            <person name="Yang Z.L."/>
            <person name="Xu J."/>
            <person name="Martin F.M."/>
        </authorList>
    </citation>
    <scope>NUCLEOTIDE SEQUENCE</scope>
    <source>
        <strain evidence="1">ATCC 28755</strain>
    </source>
</reference>
<dbReference type="Proteomes" id="UP000790377">
    <property type="component" value="Unassembled WGS sequence"/>
</dbReference>
<keyword evidence="2" id="KW-1185">Reference proteome</keyword>
<name>A0ACB8AAJ2_9AGAM</name>
<protein>
    <submittedName>
        <fullName evidence="1">Uncharacterized protein</fullName>
    </submittedName>
</protein>
<gene>
    <name evidence="1" type="ORF">BJ138DRAFT_127285</name>
</gene>
<accession>A0ACB8AAJ2</accession>
<comment type="caution">
    <text evidence="1">The sequence shown here is derived from an EMBL/GenBank/DDBJ whole genome shotgun (WGS) entry which is preliminary data.</text>
</comment>